<evidence type="ECO:0000256" key="2">
    <source>
        <dbReference type="SAM" id="SignalP"/>
    </source>
</evidence>
<dbReference type="Proteomes" id="UP000295293">
    <property type="component" value="Unassembled WGS sequence"/>
</dbReference>
<feature type="chain" id="PRO_5020848785" evidence="2">
    <location>
        <begin position="28"/>
        <end position="427"/>
    </location>
</feature>
<proteinExistence type="predicted"/>
<feature type="transmembrane region" description="Helical" evidence="1">
    <location>
        <begin position="283"/>
        <end position="302"/>
    </location>
</feature>
<dbReference type="RefSeq" id="WP_133819686.1">
    <property type="nucleotide sequence ID" value="NZ_SNZH01000010.1"/>
</dbReference>
<gene>
    <name evidence="5" type="ORF">DFR29_11086</name>
</gene>
<dbReference type="AlphaFoldDB" id="A0A4R6YT90"/>
<dbReference type="InterPro" id="IPR025178">
    <property type="entry name" value="Lnb_N"/>
</dbReference>
<sequence>MPAERGRGGIRLVLVLLCWLFAATVAAQPVAADSTADEPGAQLQVSLFTFGPGEIYWERFGHNAIAVRDLRSGEAISFNYGIFDFEEEDFFLNFLRGHMQYSMEASTLDEDIALYRDEGRAVLEQRLALSPAQRLQLREFLLWNLRPENAKYRYEYFSSNCSTKVRDALDQVLGGAIRRSLESRSRGNTYRLQADRLMAPIPELMLPMDMGLGPYADRRLSFWDESFIPAAFAEHIAQVNIIDTQGRSVPLVEYSKRWSEPNARLQADERSWLRRAGPYPIGYALPVAAISIALCLLLWLTARSPRPRLALLFALCASVFALLAGTAGLALLGLWSLTDHISAWRNENLLLLNPLLLLLLPALWRTRRPDWRSGRFVRVLAGLILALAGIALAGKVLPWFVQENAVWLALLLPPHLLLAWRLLRRQD</sequence>
<name>A0A4R6YT90_9GAMM</name>
<evidence type="ECO:0000313" key="6">
    <source>
        <dbReference type="Proteomes" id="UP000295293"/>
    </source>
</evidence>
<evidence type="ECO:0000259" key="3">
    <source>
        <dbReference type="Pfam" id="PF13387"/>
    </source>
</evidence>
<evidence type="ECO:0000313" key="5">
    <source>
        <dbReference type="EMBL" id="TDR41603.1"/>
    </source>
</evidence>
<dbReference type="EMBL" id="SNZH01000010">
    <property type="protein sequence ID" value="TDR41603.1"/>
    <property type="molecule type" value="Genomic_DNA"/>
</dbReference>
<evidence type="ECO:0000256" key="1">
    <source>
        <dbReference type="SAM" id="Phobius"/>
    </source>
</evidence>
<dbReference type="InterPro" id="IPR057436">
    <property type="entry name" value="5TMH_Lnb"/>
</dbReference>
<feature type="domain" description="Lnb N-terminal periplasmic" evidence="3">
    <location>
        <begin position="41"/>
        <end position="174"/>
    </location>
</feature>
<feature type="transmembrane region" description="Helical" evidence="1">
    <location>
        <begin position="405"/>
        <end position="423"/>
    </location>
</feature>
<keyword evidence="6" id="KW-1185">Reference proteome</keyword>
<feature type="transmembrane region" description="Helical" evidence="1">
    <location>
        <begin position="376"/>
        <end position="393"/>
    </location>
</feature>
<keyword evidence="1" id="KW-0472">Membrane</keyword>
<dbReference type="OrthoDB" id="319167at2"/>
<protein>
    <submittedName>
        <fullName evidence="5">Uncharacterized protein DUF4105</fullName>
    </submittedName>
</protein>
<reference evidence="5 6" key="1">
    <citation type="submission" date="2019-03" db="EMBL/GenBank/DDBJ databases">
        <title>Genomic Encyclopedia of Type Strains, Phase IV (KMG-IV): sequencing the most valuable type-strain genomes for metagenomic binning, comparative biology and taxonomic classification.</title>
        <authorList>
            <person name="Goeker M."/>
        </authorList>
    </citation>
    <scope>NUCLEOTIDE SEQUENCE [LARGE SCALE GENOMIC DNA]</scope>
    <source>
        <strain evidence="5 6">DSM 21667</strain>
    </source>
</reference>
<dbReference type="Pfam" id="PF13387">
    <property type="entry name" value="Lnb_N"/>
    <property type="match status" value="1"/>
</dbReference>
<feature type="signal peptide" evidence="2">
    <location>
        <begin position="1"/>
        <end position="27"/>
    </location>
</feature>
<organism evidence="5 6">
    <name type="scientific">Tahibacter aquaticus</name>
    <dbReference type="NCBI Taxonomy" id="520092"/>
    <lineage>
        <taxon>Bacteria</taxon>
        <taxon>Pseudomonadati</taxon>
        <taxon>Pseudomonadota</taxon>
        <taxon>Gammaproteobacteria</taxon>
        <taxon>Lysobacterales</taxon>
        <taxon>Rhodanobacteraceae</taxon>
        <taxon>Tahibacter</taxon>
    </lineage>
</organism>
<evidence type="ECO:0000259" key="4">
    <source>
        <dbReference type="Pfam" id="PF25221"/>
    </source>
</evidence>
<keyword evidence="1" id="KW-0812">Transmembrane</keyword>
<dbReference type="Pfam" id="PF25221">
    <property type="entry name" value="5TMH_Lnb"/>
    <property type="match status" value="1"/>
</dbReference>
<comment type="caution">
    <text evidence="5">The sequence shown here is derived from an EMBL/GenBank/DDBJ whole genome shotgun (WGS) entry which is preliminary data.</text>
</comment>
<feature type="domain" description="Lnb-like transmembrane" evidence="4">
    <location>
        <begin position="286"/>
        <end position="392"/>
    </location>
</feature>
<feature type="transmembrane region" description="Helical" evidence="1">
    <location>
        <begin position="309"/>
        <end position="336"/>
    </location>
</feature>
<feature type="transmembrane region" description="Helical" evidence="1">
    <location>
        <begin position="348"/>
        <end position="364"/>
    </location>
</feature>
<keyword evidence="1" id="KW-1133">Transmembrane helix</keyword>
<accession>A0A4R6YT90</accession>
<keyword evidence="2" id="KW-0732">Signal</keyword>